<sequence>MEKTIKQLHVHENYYNVLYDDKNFPSLEKSKRSTKTNNVIVDKKKHKQKIEPKVESIVEPIVEQQNNEFSFSKHSHLLSRRSCRICYNDISENNYVLCKKENENNFEITVHCSSCVERCLKTQFETFLVTFKETVCIGEIKRVLRLGIPKYVRLESIDYDRYYFTELYMNKKIISGRLEGGFTDERANEWLESQKVVLKFLESTDGANMVSNDNKW</sequence>
<proteinExistence type="predicted"/>
<evidence type="ECO:0000313" key="1">
    <source>
        <dbReference type="EMBL" id="AYV76314.1"/>
    </source>
</evidence>
<protein>
    <submittedName>
        <fullName evidence="1">Uncharacterized protein</fullName>
    </submittedName>
</protein>
<gene>
    <name evidence="1" type="ORF">Terrestrivirus5_136</name>
</gene>
<organism evidence="1">
    <name type="scientific">Terrestrivirus sp</name>
    <dbReference type="NCBI Taxonomy" id="2487775"/>
    <lineage>
        <taxon>Viruses</taxon>
        <taxon>Varidnaviria</taxon>
        <taxon>Bamfordvirae</taxon>
        <taxon>Nucleocytoviricota</taxon>
        <taxon>Megaviricetes</taxon>
        <taxon>Imitervirales</taxon>
        <taxon>Mimiviridae</taxon>
        <taxon>Klosneuvirinae</taxon>
    </lineage>
</organism>
<accession>A0A3G4ZPP5</accession>
<reference evidence="1" key="1">
    <citation type="submission" date="2018-10" db="EMBL/GenBank/DDBJ databases">
        <title>Hidden diversity of soil giant viruses.</title>
        <authorList>
            <person name="Schulz F."/>
            <person name="Alteio L."/>
            <person name="Goudeau D."/>
            <person name="Ryan E.M."/>
            <person name="Malmstrom R.R."/>
            <person name="Blanchard J."/>
            <person name="Woyke T."/>
        </authorList>
    </citation>
    <scope>NUCLEOTIDE SEQUENCE</scope>
    <source>
        <strain evidence="1">TEV1</strain>
    </source>
</reference>
<name>A0A3G4ZPP5_9VIRU</name>
<dbReference type="EMBL" id="MK071983">
    <property type="protein sequence ID" value="AYV76314.1"/>
    <property type="molecule type" value="Genomic_DNA"/>
</dbReference>